<organism evidence="1 2">
    <name type="scientific">Glomus cerebriforme</name>
    <dbReference type="NCBI Taxonomy" id="658196"/>
    <lineage>
        <taxon>Eukaryota</taxon>
        <taxon>Fungi</taxon>
        <taxon>Fungi incertae sedis</taxon>
        <taxon>Mucoromycota</taxon>
        <taxon>Glomeromycotina</taxon>
        <taxon>Glomeromycetes</taxon>
        <taxon>Glomerales</taxon>
        <taxon>Glomeraceae</taxon>
        <taxon>Glomus</taxon>
    </lineage>
</organism>
<dbReference type="AlphaFoldDB" id="A0A397S8X4"/>
<protein>
    <submittedName>
        <fullName evidence="1">Uncharacterized protein</fullName>
    </submittedName>
</protein>
<accession>A0A397S8X4</accession>
<proteinExistence type="predicted"/>
<dbReference type="Proteomes" id="UP000265703">
    <property type="component" value="Unassembled WGS sequence"/>
</dbReference>
<gene>
    <name evidence="1" type="ORF">C1645_841356</name>
</gene>
<dbReference type="OrthoDB" id="2441420at2759"/>
<dbReference type="EMBL" id="QKYT01001493">
    <property type="protein sequence ID" value="RIA79171.1"/>
    <property type="molecule type" value="Genomic_DNA"/>
</dbReference>
<keyword evidence="2" id="KW-1185">Reference proteome</keyword>
<name>A0A397S8X4_9GLOM</name>
<evidence type="ECO:0000313" key="1">
    <source>
        <dbReference type="EMBL" id="RIA79171.1"/>
    </source>
</evidence>
<evidence type="ECO:0000313" key="2">
    <source>
        <dbReference type="Proteomes" id="UP000265703"/>
    </source>
</evidence>
<reference evidence="1 2" key="1">
    <citation type="submission" date="2018-06" db="EMBL/GenBank/DDBJ databases">
        <title>Comparative genomics reveals the genomic features of Rhizophagus irregularis, R. cerebriforme, R. diaphanum and Gigaspora rosea, and their symbiotic lifestyle signature.</title>
        <authorList>
            <person name="Morin E."/>
            <person name="San Clemente H."/>
            <person name="Chen E.C.H."/>
            <person name="De La Providencia I."/>
            <person name="Hainaut M."/>
            <person name="Kuo A."/>
            <person name="Kohler A."/>
            <person name="Murat C."/>
            <person name="Tang N."/>
            <person name="Roy S."/>
            <person name="Loubradou J."/>
            <person name="Henrissat B."/>
            <person name="Grigoriev I.V."/>
            <person name="Corradi N."/>
            <person name="Roux C."/>
            <person name="Martin F.M."/>
        </authorList>
    </citation>
    <scope>NUCLEOTIDE SEQUENCE [LARGE SCALE GENOMIC DNA]</scope>
    <source>
        <strain evidence="1 2">DAOM 227022</strain>
    </source>
</reference>
<sequence>MEDNNEQDITKSSPLYTLLEEIKIDYQTGDSQLRAALIKFAERYRAEKSKSIPQLCSLLHDLNHGVDQTTRVRLFLAEKEGFSQR</sequence>
<dbReference type="STRING" id="658196.A0A397S8X4"/>
<comment type="caution">
    <text evidence="1">The sequence shown here is derived from an EMBL/GenBank/DDBJ whole genome shotgun (WGS) entry which is preliminary data.</text>
</comment>